<reference evidence="4" key="1">
    <citation type="journal article" date="2019" name="Int. J. Syst. Evol. Microbiol.">
        <title>The Global Catalogue of Microorganisms (GCM) 10K type strain sequencing project: providing services to taxonomists for standard genome sequencing and annotation.</title>
        <authorList>
            <consortium name="The Broad Institute Genomics Platform"/>
            <consortium name="The Broad Institute Genome Sequencing Center for Infectious Disease"/>
            <person name="Wu L."/>
            <person name="Ma J."/>
        </authorList>
    </citation>
    <scope>NUCLEOTIDE SEQUENCE [LARGE SCALE GENOMIC DNA]</scope>
    <source>
        <strain evidence="4">CCUG 15531</strain>
    </source>
</reference>
<dbReference type="InterPro" id="IPR048443">
    <property type="entry name" value="RqcP2_N"/>
</dbReference>
<sequence>MNLYQHFRKEEHAFIDQVLEWQQTVLNQYSPRLTDFLDPREQEIVKQVVGTGGDVLVHFSGGKEGLERKRALLYPSYFEPTETDFNLSYFEVKYPVKFVSVDHRKVLGSLMSLGLKRSKFGDILTQDERIQIVVAGEVADYVRMNLTSVGKATISLSEIAASELVFAHEEWTEQTVTVSSLRLDVILASILNLSRQKVQVLIENGLVKVNWKKVEQSSFECKEGDVLSVRGYGRSRLHSIEGKTKREKWRIIVGRQK</sequence>
<gene>
    <name evidence="3" type="ORF">ACFSFW_04000</name>
</gene>
<evidence type="ECO:0000259" key="2">
    <source>
        <dbReference type="SMART" id="SM00363"/>
    </source>
</evidence>
<dbReference type="InterPro" id="IPR036986">
    <property type="entry name" value="S4_RNA-bd_sf"/>
</dbReference>
<dbReference type="EMBL" id="JBHUEK010000007">
    <property type="protein sequence ID" value="MFD1777819.1"/>
    <property type="molecule type" value="Genomic_DNA"/>
</dbReference>
<comment type="caution">
    <text evidence="3">The sequence shown here is derived from an EMBL/GenBank/DDBJ whole genome shotgun (WGS) entry which is preliminary data.</text>
</comment>
<dbReference type="PROSITE" id="PS50889">
    <property type="entry name" value="S4"/>
    <property type="match status" value="1"/>
</dbReference>
<protein>
    <submittedName>
        <fullName evidence="3">RNA-binding protein</fullName>
    </submittedName>
</protein>
<keyword evidence="1" id="KW-0694">RNA-binding</keyword>
<name>A0ABW4ML46_9BACI</name>
<dbReference type="Pfam" id="PF17774">
    <property type="entry name" value="YlmH_RBD"/>
    <property type="match status" value="1"/>
</dbReference>
<dbReference type="SMART" id="SM00363">
    <property type="entry name" value="S4"/>
    <property type="match status" value="1"/>
</dbReference>
<feature type="domain" description="RNA-binding S4" evidence="2">
    <location>
        <begin position="181"/>
        <end position="250"/>
    </location>
</feature>
<dbReference type="Gene3D" id="3.10.290.10">
    <property type="entry name" value="RNA-binding S4 domain"/>
    <property type="match status" value="1"/>
</dbReference>
<dbReference type="InterPro" id="IPR012677">
    <property type="entry name" value="Nucleotide-bd_a/b_plait_sf"/>
</dbReference>
<dbReference type="PANTHER" id="PTHR13633">
    <property type="entry name" value="MITOCHONDRIAL TRANSCRIPTION RESCUE FACTOR 1"/>
    <property type="match status" value="1"/>
</dbReference>
<evidence type="ECO:0000313" key="3">
    <source>
        <dbReference type="EMBL" id="MFD1777819.1"/>
    </source>
</evidence>
<evidence type="ECO:0000313" key="4">
    <source>
        <dbReference type="Proteomes" id="UP001597227"/>
    </source>
</evidence>
<dbReference type="Gene3D" id="3.30.70.330">
    <property type="match status" value="1"/>
</dbReference>
<dbReference type="Pfam" id="PF21278">
    <property type="entry name" value="YlmH_1st"/>
    <property type="match status" value="1"/>
</dbReference>
<proteinExistence type="predicted"/>
<keyword evidence="4" id="KW-1185">Reference proteome</keyword>
<dbReference type="Gene3D" id="3.30.1370.160">
    <property type="match status" value="1"/>
</dbReference>
<dbReference type="RefSeq" id="WP_304215773.1">
    <property type="nucleotide sequence ID" value="NZ_JBHUEK010000007.1"/>
</dbReference>
<dbReference type="CDD" id="cd00165">
    <property type="entry name" value="S4"/>
    <property type="match status" value="1"/>
</dbReference>
<dbReference type="Proteomes" id="UP001597227">
    <property type="component" value="Unassembled WGS sequence"/>
</dbReference>
<dbReference type="PANTHER" id="PTHR13633:SF3">
    <property type="entry name" value="MITOCHONDRIAL TRANSCRIPTION RESCUE FACTOR 1"/>
    <property type="match status" value="1"/>
</dbReference>
<accession>A0ABW4ML46</accession>
<dbReference type="SUPFAM" id="SSF55174">
    <property type="entry name" value="Alpha-L RNA-binding motif"/>
    <property type="match status" value="1"/>
</dbReference>
<dbReference type="InterPro" id="IPR002942">
    <property type="entry name" value="S4_RNA-bd"/>
</dbReference>
<evidence type="ECO:0000256" key="1">
    <source>
        <dbReference type="PROSITE-ProRule" id="PRU00182"/>
    </source>
</evidence>
<dbReference type="InterPro" id="IPR040591">
    <property type="entry name" value="RqcP2_RBD"/>
</dbReference>
<organism evidence="3 4">
    <name type="scientific">Fredinandcohnia salidurans</name>
    <dbReference type="NCBI Taxonomy" id="2595041"/>
    <lineage>
        <taxon>Bacteria</taxon>
        <taxon>Bacillati</taxon>
        <taxon>Bacillota</taxon>
        <taxon>Bacilli</taxon>
        <taxon>Bacillales</taxon>
        <taxon>Bacillaceae</taxon>
        <taxon>Fredinandcohnia</taxon>
    </lineage>
</organism>
<dbReference type="Pfam" id="PF01479">
    <property type="entry name" value="S4"/>
    <property type="match status" value="1"/>
</dbReference>